<dbReference type="EMBL" id="JBHSHC010000034">
    <property type="protein sequence ID" value="MFC4766948.1"/>
    <property type="molecule type" value="Genomic_DNA"/>
</dbReference>
<dbReference type="InterPro" id="IPR027421">
    <property type="entry name" value="DNA_pol_lamdba_lyase_dom_sf"/>
</dbReference>
<evidence type="ECO:0000259" key="1">
    <source>
        <dbReference type="Pfam" id="PF14716"/>
    </source>
</evidence>
<organism evidence="2 3">
    <name type="scientific">Effusibacillus consociatus</name>
    <dbReference type="NCBI Taxonomy" id="1117041"/>
    <lineage>
        <taxon>Bacteria</taxon>
        <taxon>Bacillati</taxon>
        <taxon>Bacillota</taxon>
        <taxon>Bacilli</taxon>
        <taxon>Bacillales</taxon>
        <taxon>Alicyclobacillaceae</taxon>
        <taxon>Effusibacillus</taxon>
    </lineage>
</organism>
<dbReference type="PANTHER" id="PTHR11276:SF28">
    <property type="entry name" value="DNA POLYMERASE LAMBDA"/>
    <property type="match status" value="1"/>
</dbReference>
<dbReference type="Pfam" id="PF14716">
    <property type="entry name" value="HHH_8"/>
    <property type="match status" value="1"/>
</dbReference>
<feature type="domain" description="Crossover junction endonuclease MUS81-like HHH" evidence="1">
    <location>
        <begin position="1"/>
        <end position="72"/>
    </location>
</feature>
<dbReference type="Gene3D" id="1.10.150.110">
    <property type="entry name" value="DNA polymerase beta, N-terminal domain-like"/>
    <property type="match status" value="1"/>
</dbReference>
<dbReference type="RefSeq" id="WP_380024842.1">
    <property type="nucleotide sequence ID" value="NZ_JBHSHC010000034.1"/>
</dbReference>
<evidence type="ECO:0000313" key="3">
    <source>
        <dbReference type="Proteomes" id="UP001596002"/>
    </source>
</evidence>
<dbReference type="Proteomes" id="UP001596002">
    <property type="component" value="Unassembled WGS sequence"/>
</dbReference>
<protein>
    <recommendedName>
        <fullName evidence="1">Crossover junction endonuclease MUS81-like HHH domain-containing protein</fullName>
    </recommendedName>
</protein>
<keyword evidence="3" id="KW-1185">Reference proteome</keyword>
<accession>A0ABV9PZP5</accession>
<dbReference type="SUPFAM" id="SSF47802">
    <property type="entry name" value="DNA polymerase beta, N-terminal domain-like"/>
    <property type="match status" value="1"/>
</dbReference>
<sequence length="127" mass="14498">MNNGQIAYRLSQIATLLELTEEDFFKVRAYRNAADAVARFQMPIIEKGRLHELQGIGRGISKVIRDLVRTGTSPILTELQEKLPGELPLMLQIPGIGPKSIKRIYQNYKSERSMNWSLLAKNIGFRR</sequence>
<reference evidence="3" key="1">
    <citation type="journal article" date="2019" name="Int. J. Syst. Evol. Microbiol.">
        <title>The Global Catalogue of Microorganisms (GCM) 10K type strain sequencing project: providing services to taxonomists for standard genome sequencing and annotation.</title>
        <authorList>
            <consortium name="The Broad Institute Genomics Platform"/>
            <consortium name="The Broad Institute Genome Sequencing Center for Infectious Disease"/>
            <person name="Wu L."/>
            <person name="Ma J."/>
        </authorList>
    </citation>
    <scope>NUCLEOTIDE SEQUENCE [LARGE SCALE GENOMIC DNA]</scope>
    <source>
        <strain evidence="3">WYCCWR 12678</strain>
    </source>
</reference>
<dbReference type="PANTHER" id="PTHR11276">
    <property type="entry name" value="DNA POLYMERASE TYPE-X FAMILY MEMBER"/>
    <property type="match status" value="1"/>
</dbReference>
<name>A0ABV9PZP5_9BACL</name>
<dbReference type="InterPro" id="IPR010996">
    <property type="entry name" value="HHH_MUS81"/>
</dbReference>
<gene>
    <name evidence="2" type="ORF">ACFO8Q_06140</name>
</gene>
<comment type="caution">
    <text evidence="2">The sequence shown here is derived from an EMBL/GenBank/DDBJ whole genome shotgun (WGS) entry which is preliminary data.</text>
</comment>
<proteinExistence type="predicted"/>
<evidence type="ECO:0000313" key="2">
    <source>
        <dbReference type="EMBL" id="MFC4766948.1"/>
    </source>
</evidence>
<dbReference type="InterPro" id="IPR022312">
    <property type="entry name" value="DNA_pol_X"/>
</dbReference>